<name>A0ABX3YBL0_9ACTN</name>
<organism evidence="1 2">
    <name type="scientific">Streptomyces pharetrae CZA14</name>
    <dbReference type="NCBI Taxonomy" id="1144883"/>
    <lineage>
        <taxon>Bacteria</taxon>
        <taxon>Bacillati</taxon>
        <taxon>Actinomycetota</taxon>
        <taxon>Actinomycetes</taxon>
        <taxon>Kitasatosporales</taxon>
        <taxon>Streptomycetaceae</taxon>
        <taxon>Streptomyces</taxon>
    </lineage>
</organism>
<evidence type="ECO:0000313" key="1">
    <source>
        <dbReference type="EMBL" id="OSZ57258.1"/>
    </source>
</evidence>
<evidence type="ECO:0000313" key="2">
    <source>
        <dbReference type="Proteomes" id="UP000194266"/>
    </source>
</evidence>
<proteinExistence type="predicted"/>
<keyword evidence="2" id="KW-1185">Reference proteome</keyword>
<comment type="caution">
    <text evidence="1">The sequence shown here is derived from an EMBL/GenBank/DDBJ whole genome shotgun (WGS) entry which is preliminary data.</text>
</comment>
<reference evidence="1 2" key="1">
    <citation type="submission" date="2016-12" db="EMBL/GenBank/DDBJ databases">
        <title>Genome Mining:The Detection of Biosynthetic Gene Clusters to Aid in the Expression of Curamycin A produced by Streptomyces sp. strain CZA14.</title>
        <authorList>
            <person name="Durrell K.A."/>
            <person name="Kirby B.M."/>
            <person name="Khan W."/>
            <person name="Mthethwa T."/>
            <person name="Le Roes-Hill M."/>
        </authorList>
    </citation>
    <scope>NUCLEOTIDE SEQUENCE [LARGE SCALE GENOMIC DNA]</scope>
    <source>
        <strain evidence="1 2">CZA14</strain>
    </source>
</reference>
<sequence>MKDATESDRAELDRIVRQIDIDAPADRVWELVARPGWYINDGTVEAEPELRHEGDVAVVRHATLG</sequence>
<dbReference type="EMBL" id="MRYD01000206">
    <property type="protein sequence ID" value="OSZ57258.1"/>
    <property type="molecule type" value="Genomic_DNA"/>
</dbReference>
<dbReference type="SUPFAM" id="SSF55961">
    <property type="entry name" value="Bet v1-like"/>
    <property type="match status" value="1"/>
</dbReference>
<protein>
    <submittedName>
        <fullName evidence="1">ATPase</fullName>
    </submittedName>
</protein>
<gene>
    <name evidence="1" type="ORF">OQI_28210</name>
</gene>
<accession>A0ABX3YBL0</accession>
<dbReference type="Proteomes" id="UP000194266">
    <property type="component" value="Unassembled WGS sequence"/>
</dbReference>
<feature type="non-terminal residue" evidence="1">
    <location>
        <position position="65"/>
    </location>
</feature>